<organism evidence="2 3">
    <name type="scientific">Prescottella equi ATCC 33707</name>
    <dbReference type="NCBI Taxonomy" id="525370"/>
    <lineage>
        <taxon>Bacteria</taxon>
        <taxon>Bacillati</taxon>
        <taxon>Actinomycetota</taxon>
        <taxon>Actinomycetes</taxon>
        <taxon>Mycobacteriales</taxon>
        <taxon>Nocardiaceae</taxon>
        <taxon>Prescottella</taxon>
    </lineage>
</organism>
<keyword evidence="3" id="KW-1185">Reference proteome</keyword>
<dbReference type="EMBL" id="ADNW02000006">
    <property type="protein sequence ID" value="EGD25457.1"/>
    <property type="molecule type" value="Genomic_DNA"/>
</dbReference>
<evidence type="ECO:0000313" key="3">
    <source>
        <dbReference type="Proteomes" id="UP000004245"/>
    </source>
</evidence>
<dbReference type="Gene3D" id="3.40.50.1820">
    <property type="entry name" value="alpha/beta hydrolase"/>
    <property type="match status" value="1"/>
</dbReference>
<dbReference type="Proteomes" id="UP000004245">
    <property type="component" value="Unassembled WGS sequence"/>
</dbReference>
<evidence type="ECO:0000313" key="2">
    <source>
        <dbReference type="EMBL" id="EGD25457.1"/>
    </source>
</evidence>
<proteinExistence type="predicted"/>
<dbReference type="HOGENOM" id="CLU_2131567_0_0_11"/>
<dbReference type="InterPro" id="IPR029058">
    <property type="entry name" value="AB_hydrolase_fold"/>
</dbReference>
<evidence type="ECO:0000256" key="1">
    <source>
        <dbReference type="SAM" id="MobiDB-lite"/>
    </source>
</evidence>
<dbReference type="AlphaFoldDB" id="E9SY23"/>
<gene>
    <name evidence="2" type="ORF">HMPREF0724_11238</name>
</gene>
<feature type="compositionally biased region" description="Low complexity" evidence="1">
    <location>
        <begin position="1"/>
        <end position="14"/>
    </location>
</feature>
<feature type="region of interest" description="Disordered" evidence="1">
    <location>
        <begin position="1"/>
        <end position="23"/>
    </location>
</feature>
<name>E9SY23_RHOHA</name>
<protein>
    <submittedName>
        <fullName evidence="2">Uncharacterized protein</fullName>
    </submittedName>
</protein>
<sequence>MWAGVVTVPATAGPAPAPPGVDDFYRAPDGFESTSPGTILRERPMRLASYSALPFNAQAWQLLCRQPSCRPTSARARSCWADRSVPARCASGPTVRSRSENGRENPLPSTINL</sequence>
<comment type="caution">
    <text evidence="2">The sequence shown here is derived from an EMBL/GenBank/DDBJ whole genome shotgun (WGS) entry which is preliminary data.</text>
</comment>
<accession>E9SY23</accession>
<reference evidence="2" key="1">
    <citation type="submission" date="2011-01" db="EMBL/GenBank/DDBJ databases">
        <authorList>
            <person name="Muzny D."/>
            <person name="Qin X."/>
            <person name="Buhay C."/>
            <person name="Dugan-Rocha S."/>
            <person name="Ding Y."/>
            <person name="Chen G."/>
            <person name="Hawes A."/>
            <person name="Holder M."/>
            <person name="Jhangiani S."/>
            <person name="Johnson A."/>
            <person name="Khan Z."/>
            <person name="Li Z."/>
            <person name="Liu W."/>
            <person name="Liu X."/>
            <person name="Perez L."/>
            <person name="Shen H."/>
            <person name="Wang Q."/>
            <person name="Watt J."/>
            <person name="Xi L."/>
            <person name="Xin Y."/>
            <person name="Zhou J."/>
            <person name="Deng J."/>
            <person name="Jiang H."/>
            <person name="Liu Y."/>
            <person name="Qu J."/>
            <person name="Song X.-Z."/>
            <person name="Zhang L."/>
            <person name="Villasana D."/>
            <person name="Johnson A."/>
            <person name="Liu J."/>
            <person name="Liyanage D."/>
            <person name="Lorensuhewa L."/>
            <person name="Robinson T."/>
            <person name="Song A."/>
            <person name="Song B.-B."/>
            <person name="Dinh H."/>
            <person name="Thornton R."/>
            <person name="Coyle M."/>
            <person name="Francisco L."/>
            <person name="Jackson L."/>
            <person name="Javaid M."/>
            <person name="Korchina V."/>
            <person name="Kovar C."/>
            <person name="Mata R."/>
            <person name="Mathew T."/>
            <person name="Ngo R."/>
            <person name="Nguyen L."/>
            <person name="Nguyen N."/>
            <person name="Okwuonu G."/>
            <person name="Ongeri F."/>
            <person name="Pham C."/>
            <person name="Simmons D."/>
            <person name="Wilczek-Boney K."/>
            <person name="Hale W."/>
            <person name="Jakkamsetti A."/>
            <person name="Pham P."/>
            <person name="Ruth R."/>
            <person name="San Lucas F."/>
            <person name="Warren J."/>
            <person name="Zhang J."/>
            <person name="Zhao Z."/>
            <person name="Zhou C."/>
            <person name="Zhu D."/>
            <person name="Lee S."/>
            <person name="Bess C."/>
            <person name="Blankenburg K."/>
            <person name="Forbes L."/>
            <person name="Fu Q."/>
            <person name="Gubbala S."/>
            <person name="Hirani K."/>
            <person name="Jayaseelan J.C."/>
            <person name="Lara F."/>
            <person name="Munidasa M."/>
            <person name="Palculict T."/>
            <person name="Patil S."/>
            <person name="Pu L.-L."/>
            <person name="Saada N."/>
            <person name="Tang L."/>
            <person name="Weissenberger G."/>
            <person name="Zhu Y."/>
            <person name="Hemphill L."/>
            <person name="Shang Y."/>
            <person name="Youmans B."/>
            <person name="Ayvaz T."/>
            <person name="Ross M."/>
            <person name="Santibanez J."/>
            <person name="Aqrawi P."/>
            <person name="Gross S."/>
            <person name="Joshi V."/>
            <person name="Fowler G."/>
            <person name="Nazareth L."/>
            <person name="Reid J."/>
            <person name="Worley K."/>
            <person name="Petrosino J."/>
            <person name="Highlander S."/>
            <person name="Gibbs R."/>
        </authorList>
    </citation>
    <scope>NUCLEOTIDE SEQUENCE [LARGE SCALE GENOMIC DNA]</scope>
    <source>
        <strain evidence="2">ATCC 33707</strain>
    </source>
</reference>
<feature type="region of interest" description="Disordered" evidence="1">
    <location>
        <begin position="89"/>
        <end position="113"/>
    </location>
</feature>